<dbReference type="PRINTS" id="PR01415">
    <property type="entry name" value="ANKYRIN"/>
</dbReference>
<evidence type="ECO:0000256" key="4">
    <source>
        <dbReference type="PROSITE-ProRule" id="PRU00221"/>
    </source>
</evidence>
<feature type="repeat" description="ANK" evidence="3">
    <location>
        <begin position="993"/>
        <end position="1025"/>
    </location>
</feature>
<dbReference type="Pfam" id="PF00023">
    <property type="entry name" value="Ank"/>
    <property type="match status" value="2"/>
</dbReference>
<keyword evidence="4" id="KW-0853">WD repeat</keyword>
<feature type="repeat" description="ANK" evidence="3">
    <location>
        <begin position="857"/>
        <end position="889"/>
    </location>
</feature>
<feature type="repeat" description="ANK" evidence="3">
    <location>
        <begin position="890"/>
        <end position="923"/>
    </location>
</feature>
<dbReference type="Proteomes" id="UP000046395">
    <property type="component" value="Unassembled WGS sequence"/>
</dbReference>
<feature type="repeat" description="ANK" evidence="3">
    <location>
        <begin position="1172"/>
        <end position="1194"/>
    </location>
</feature>
<dbReference type="Gene3D" id="1.25.40.20">
    <property type="entry name" value="Ankyrin repeat-containing domain"/>
    <property type="match status" value="7"/>
</dbReference>
<dbReference type="InterPro" id="IPR036322">
    <property type="entry name" value="WD40_repeat_dom_sf"/>
</dbReference>
<keyword evidence="2 3" id="KW-0040">ANK repeat</keyword>
<name>A0A5S6R5I7_TRIMR</name>
<dbReference type="Pfam" id="PF12796">
    <property type="entry name" value="Ank_2"/>
    <property type="match status" value="7"/>
</dbReference>
<dbReference type="PROSITE" id="PS50082">
    <property type="entry name" value="WD_REPEATS_2"/>
    <property type="match status" value="2"/>
</dbReference>
<feature type="repeat" description="ANK" evidence="3">
    <location>
        <begin position="1064"/>
        <end position="1096"/>
    </location>
</feature>
<dbReference type="PANTHER" id="PTHR24198">
    <property type="entry name" value="ANKYRIN REPEAT AND PROTEIN KINASE DOMAIN-CONTAINING PROTEIN"/>
    <property type="match status" value="1"/>
</dbReference>
<accession>A0A5S6R5I7</accession>
<evidence type="ECO:0000256" key="2">
    <source>
        <dbReference type="ARBA" id="ARBA00023043"/>
    </source>
</evidence>
<evidence type="ECO:0000256" key="3">
    <source>
        <dbReference type="PROSITE-ProRule" id="PRU00023"/>
    </source>
</evidence>
<feature type="repeat" description="ANK" evidence="3">
    <location>
        <begin position="552"/>
        <end position="584"/>
    </location>
</feature>
<dbReference type="Gene3D" id="2.130.10.10">
    <property type="entry name" value="YVTN repeat-like/Quinoprotein amine dehydrogenase"/>
    <property type="match status" value="1"/>
</dbReference>
<feature type="repeat" description="ANK" evidence="3">
    <location>
        <begin position="756"/>
        <end position="788"/>
    </location>
</feature>
<reference evidence="6" key="1">
    <citation type="submission" date="2019-12" db="UniProtKB">
        <authorList>
            <consortium name="WormBaseParasite"/>
        </authorList>
    </citation>
    <scope>IDENTIFICATION</scope>
</reference>
<organism evidence="5 6">
    <name type="scientific">Trichuris muris</name>
    <name type="common">Mouse whipworm</name>
    <dbReference type="NCBI Taxonomy" id="70415"/>
    <lineage>
        <taxon>Eukaryota</taxon>
        <taxon>Metazoa</taxon>
        <taxon>Ecdysozoa</taxon>
        <taxon>Nematoda</taxon>
        <taxon>Enoplea</taxon>
        <taxon>Dorylaimia</taxon>
        <taxon>Trichinellida</taxon>
        <taxon>Trichuridae</taxon>
        <taxon>Trichuris</taxon>
    </lineage>
</organism>
<dbReference type="InterPro" id="IPR002110">
    <property type="entry name" value="Ankyrin_rpt"/>
</dbReference>
<sequence>MKSAIAVRWTSRTAISNRAPTLPPSVAWEDWQRSLKIQTLSGIRSSSLCQPCCLPKMVSVLNRIETGHQDFIHDAKTDFFGTRLATCSSDRTVKIYDLKPAGQHVPIAKLADHEGPVWQLSWSHPMYGSLLASCSYDRKVIVWKETESKWSKLAELRYHEASVNSVAWSPKEFGLKLAFGSADGSISVVTFELNMESWAQSKILDAHSLGCNAVCWAPAAESGCVCDPEGQPKSIVKMLASGGCDGSVKIWRETEDGNWVEQARLQGHRDWVRDVEWNPLVISAYRIASCSQDRTVTIWTCSDIGANTWSNQVLPVFEDVVWSVSWSLCGTYLAIGYGDNQVSIWKESAENVWLCVSMDKLDRYFDKPQPICGVGSANATLTWLSGIWRTVKLTVGLGCQRALTNLHTNMVSEKPTVSEEEIVQLFDAILDRDLEAVQELCKRKELIVAEDSAGQTPLHAAAFIGDLPIAEWFIDNGAPLDKKDYRLLTPLHRACRQNNHLIAERLLGCGCDSMPTDSTWLTPLHVCAANNSLECAMLLVRVVEDPNATDKSGYTPLHYAAYFGHDKIVRLLLQNNASLDATDQRGRQPLHLAAFGGHQIVVEELLRAGANPNARDGLKYNALHCAAAGGHAPICELLLERGRGGVLLDVHSVTVDGDTPMHVAARNGRTSVVSTLLEADADIERRNGRSMTPLHCAVASSSGTTVTELLIANGASMVVKTKCGSTPLHLCAATGRTERAAMLLMNGAEPNAQDDNGDTPMHRAAKEGHDLIIKKLVHFGADVNRANNEGIRPIDFAAAHGYTSTVRTLLKFGARTNLVDNEGRSLMHYAAVSSFRSDGCVKTLLGQKVSHWRADARGLTPLHYAAFAANIYTLRILILAGANVEAITLENHTPLHYAALFDSTGDCIQALVNKEANCAAQDRYGFSPLHYAASRGSLSACKTMWSKLNSSQVTSAFQQGTITPLHCAARYGWVDVMEFFIKNGCDIDTRDVYGRTALYVALYYGKYEFASAMLAHGPNVTQQTCRDLSTPLHLIASSEIGSDLLREMLNKMGSEKDVDVRDELQRTPLMFAASLSEPTSADMLLKAGAEPSLLDKHYRSALSVAVYHGRTRTVQLILESLGTDAVRYILADDTGGRNSFHQAAWSGDETILRSLLQRVPDGFVIDEMVSSKGFSPFHVAAQRGHAKVLEVLLEQQKEKFFSGGDRSPLHYAACLKSPECCLALCRFLGSHAVHLKDSQQRTPLHDGCSSGGLAVCVTLAEAGLSPNDRDQRGTTPLMEAAKRGYIEIVEMLLQKGADLSVTDKKGNTALHHAMINKEEGVALTILGYCSFVDMQNSEGRTALHYAVANVMLSAVETLLLKNASLFVLDRDELSAITMLVNDNERRYCLEMLLIAMGAQADTGYPMIKAPLGKSQGDDSAADTRTQSFLSCSSDSELY</sequence>
<dbReference type="SMART" id="SM00320">
    <property type="entry name" value="WD40"/>
    <property type="match status" value="6"/>
</dbReference>
<dbReference type="SUPFAM" id="SSF48403">
    <property type="entry name" value="Ankyrin repeat"/>
    <property type="match status" value="3"/>
</dbReference>
<dbReference type="PROSITE" id="PS50297">
    <property type="entry name" value="ANK_REP_REGION"/>
    <property type="match status" value="13"/>
</dbReference>
<feature type="repeat" description="ANK" evidence="3">
    <location>
        <begin position="453"/>
        <end position="485"/>
    </location>
</feature>
<keyword evidence="1" id="KW-0677">Repeat</keyword>
<dbReference type="CDD" id="cd00200">
    <property type="entry name" value="WD40"/>
    <property type="match status" value="1"/>
</dbReference>
<dbReference type="STRING" id="70415.A0A5S6R5I7"/>
<feature type="repeat" description="ANK" evidence="3">
    <location>
        <begin position="585"/>
        <end position="617"/>
    </location>
</feature>
<feature type="repeat" description="WD" evidence="4">
    <location>
        <begin position="110"/>
        <end position="144"/>
    </location>
</feature>
<dbReference type="PANTHER" id="PTHR24198:SF165">
    <property type="entry name" value="ANKYRIN REPEAT-CONTAINING PROTEIN-RELATED"/>
    <property type="match status" value="1"/>
</dbReference>
<keyword evidence="5" id="KW-1185">Reference proteome</keyword>
<feature type="repeat" description="ANK" evidence="3">
    <location>
        <begin position="1338"/>
        <end position="1370"/>
    </location>
</feature>
<protein>
    <recommendedName>
        <fullName evidence="7">Protein SEC13 homolog</fullName>
    </recommendedName>
</protein>
<dbReference type="InterPro" id="IPR001680">
    <property type="entry name" value="WD40_rpt"/>
</dbReference>
<feature type="repeat" description="ANK" evidence="3">
    <location>
        <begin position="789"/>
        <end position="821"/>
    </location>
</feature>
<feature type="repeat" description="ANK" evidence="3">
    <location>
        <begin position="960"/>
        <end position="992"/>
    </location>
</feature>
<evidence type="ECO:0000256" key="1">
    <source>
        <dbReference type="ARBA" id="ARBA00022737"/>
    </source>
</evidence>
<feature type="repeat" description="ANK" evidence="3">
    <location>
        <begin position="656"/>
        <end position="688"/>
    </location>
</feature>
<dbReference type="SMART" id="SM00248">
    <property type="entry name" value="ANK"/>
    <property type="match status" value="27"/>
</dbReference>
<dbReference type="WBParaSite" id="TMUE_3000014693.1">
    <property type="protein sequence ID" value="TMUE_3000014693.1"/>
    <property type="gene ID" value="WBGene00288492"/>
</dbReference>
<dbReference type="PROSITE" id="PS50088">
    <property type="entry name" value="ANK_REPEAT"/>
    <property type="match status" value="16"/>
</dbReference>
<feature type="repeat" description="ANK" evidence="3">
    <location>
        <begin position="1272"/>
        <end position="1304"/>
    </location>
</feature>
<evidence type="ECO:0000313" key="6">
    <source>
        <dbReference type="WBParaSite" id="TMUE_3000014693.1"/>
    </source>
</evidence>
<dbReference type="InterPro" id="IPR015943">
    <property type="entry name" value="WD40/YVTN_repeat-like_dom_sf"/>
</dbReference>
<dbReference type="SUPFAM" id="SSF50978">
    <property type="entry name" value="WD40 repeat-like"/>
    <property type="match status" value="1"/>
</dbReference>
<dbReference type="Pfam" id="PF00400">
    <property type="entry name" value="WD40"/>
    <property type="match status" value="6"/>
</dbReference>
<feature type="repeat" description="ANK" evidence="3">
    <location>
        <begin position="689"/>
        <end position="722"/>
    </location>
</feature>
<evidence type="ECO:0008006" key="7">
    <source>
        <dbReference type="Google" id="ProtNLM"/>
    </source>
</evidence>
<feature type="repeat" description="WD" evidence="4">
    <location>
        <begin position="265"/>
        <end position="299"/>
    </location>
</feature>
<evidence type="ECO:0000313" key="5">
    <source>
        <dbReference type="Proteomes" id="UP000046395"/>
    </source>
</evidence>
<dbReference type="PROSITE" id="PS50294">
    <property type="entry name" value="WD_REPEATS_REGION"/>
    <property type="match status" value="1"/>
</dbReference>
<proteinExistence type="predicted"/>
<feature type="repeat" description="ANK" evidence="3">
    <location>
        <begin position="723"/>
        <end position="755"/>
    </location>
</feature>
<dbReference type="InterPro" id="IPR036770">
    <property type="entry name" value="Ankyrin_rpt-contain_sf"/>
</dbReference>